<protein>
    <submittedName>
        <fullName evidence="2">Uncharacterized protein</fullName>
    </submittedName>
</protein>
<evidence type="ECO:0000313" key="2">
    <source>
        <dbReference type="EMBL" id="KAF2127326.1"/>
    </source>
</evidence>
<name>A0A6A6A6Z3_9PLEO</name>
<dbReference type="AlphaFoldDB" id="A0A6A6A6Z3"/>
<keyword evidence="1" id="KW-1133">Transmembrane helix</keyword>
<keyword evidence="1" id="KW-0472">Membrane</keyword>
<dbReference type="GeneID" id="54411125"/>
<dbReference type="OrthoDB" id="3790834at2759"/>
<evidence type="ECO:0000256" key="1">
    <source>
        <dbReference type="SAM" id="Phobius"/>
    </source>
</evidence>
<reference evidence="2" key="1">
    <citation type="journal article" date="2020" name="Stud. Mycol.">
        <title>101 Dothideomycetes genomes: a test case for predicting lifestyles and emergence of pathogens.</title>
        <authorList>
            <person name="Haridas S."/>
            <person name="Albert R."/>
            <person name="Binder M."/>
            <person name="Bloem J."/>
            <person name="Labutti K."/>
            <person name="Salamov A."/>
            <person name="Andreopoulos B."/>
            <person name="Baker S."/>
            <person name="Barry K."/>
            <person name="Bills G."/>
            <person name="Bluhm B."/>
            <person name="Cannon C."/>
            <person name="Castanera R."/>
            <person name="Culley D."/>
            <person name="Daum C."/>
            <person name="Ezra D."/>
            <person name="Gonzalez J."/>
            <person name="Henrissat B."/>
            <person name="Kuo A."/>
            <person name="Liang C."/>
            <person name="Lipzen A."/>
            <person name="Lutzoni F."/>
            <person name="Magnuson J."/>
            <person name="Mondo S."/>
            <person name="Nolan M."/>
            <person name="Ohm R."/>
            <person name="Pangilinan J."/>
            <person name="Park H.-J."/>
            <person name="Ramirez L."/>
            <person name="Alfaro M."/>
            <person name="Sun H."/>
            <person name="Tritt A."/>
            <person name="Yoshinaga Y."/>
            <person name="Zwiers L.-H."/>
            <person name="Turgeon B."/>
            <person name="Goodwin S."/>
            <person name="Spatafora J."/>
            <person name="Crous P."/>
            <person name="Grigoriev I."/>
        </authorList>
    </citation>
    <scope>NUCLEOTIDE SEQUENCE</scope>
    <source>
        <strain evidence="2">CBS 119687</strain>
    </source>
</reference>
<dbReference type="RefSeq" id="XP_033521715.1">
    <property type="nucleotide sequence ID" value="XM_033670693.1"/>
</dbReference>
<dbReference type="EMBL" id="ML977511">
    <property type="protein sequence ID" value="KAF2127326.1"/>
    <property type="molecule type" value="Genomic_DNA"/>
</dbReference>
<proteinExistence type="predicted"/>
<accession>A0A6A6A6Z3</accession>
<feature type="transmembrane region" description="Helical" evidence="1">
    <location>
        <begin position="7"/>
        <end position="27"/>
    </location>
</feature>
<dbReference type="Proteomes" id="UP000799771">
    <property type="component" value="Unassembled WGS sequence"/>
</dbReference>
<keyword evidence="1" id="KW-0812">Transmembrane</keyword>
<organism evidence="2 3">
    <name type="scientific">Dothidotthia symphoricarpi CBS 119687</name>
    <dbReference type="NCBI Taxonomy" id="1392245"/>
    <lineage>
        <taxon>Eukaryota</taxon>
        <taxon>Fungi</taxon>
        <taxon>Dikarya</taxon>
        <taxon>Ascomycota</taxon>
        <taxon>Pezizomycotina</taxon>
        <taxon>Dothideomycetes</taxon>
        <taxon>Pleosporomycetidae</taxon>
        <taxon>Pleosporales</taxon>
        <taxon>Dothidotthiaceae</taxon>
        <taxon>Dothidotthia</taxon>
    </lineage>
</organism>
<keyword evidence="3" id="KW-1185">Reference proteome</keyword>
<evidence type="ECO:0000313" key="3">
    <source>
        <dbReference type="Proteomes" id="UP000799771"/>
    </source>
</evidence>
<sequence>MSGSSDTSLVILFGIFTLIATLAGLHYRDSLCCLICRSLLRAWSDEASHIDVEATAGLRGGLNRIFDSDDEAVIELQPRLSFPVYLDSSTLEIDTDGDPTSSFTVTNAPQVL</sequence>
<gene>
    <name evidence="2" type="ORF">P153DRAFT_387869</name>
</gene>